<sequence>MRPRNELWQGYFGYWQNRFIHHHLLTIGYSAWIGYKQHGRGVVVCDVVDTVTPSIDWSVDTVAFQQWFIPHAQAEGYLQAVALAPEAVTAVLSAIVTYEPTEAIVVLVIGNGAVDINLLQNLAISPAECCEQVQRRWAEFQSDLSFIQI</sequence>
<reference evidence="1 2" key="1">
    <citation type="submission" date="2022-04" db="EMBL/GenBank/DDBJ databases">
        <title>Positive selection, recombination, and allopatry shape intraspecific diversity of widespread and dominant cyanobacteria.</title>
        <authorList>
            <person name="Wei J."/>
            <person name="Shu W."/>
            <person name="Hu C."/>
        </authorList>
    </citation>
    <scope>NUCLEOTIDE SEQUENCE [LARGE SCALE GENOMIC DNA]</scope>
    <source>
        <strain evidence="1 2">AS-A4</strain>
    </source>
</reference>
<accession>A0ABV0KCF0</accession>
<dbReference type="Proteomes" id="UP001476950">
    <property type="component" value="Unassembled WGS sequence"/>
</dbReference>
<dbReference type="EMBL" id="JAMPLM010000001">
    <property type="protein sequence ID" value="MEP1056913.1"/>
    <property type="molecule type" value="Genomic_DNA"/>
</dbReference>
<gene>
    <name evidence="1" type="ORF">NDI38_00585</name>
</gene>
<evidence type="ECO:0000313" key="1">
    <source>
        <dbReference type="EMBL" id="MEP1056913.1"/>
    </source>
</evidence>
<dbReference type="RefSeq" id="WP_190453338.1">
    <property type="nucleotide sequence ID" value="NZ_JAMPLM010000001.1"/>
</dbReference>
<comment type="caution">
    <text evidence="1">The sequence shown here is derived from an EMBL/GenBank/DDBJ whole genome shotgun (WGS) entry which is preliminary data.</text>
</comment>
<proteinExistence type="predicted"/>
<organism evidence="1 2">
    <name type="scientific">Stenomitos frigidus AS-A4</name>
    <dbReference type="NCBI Taxonomy" id="2933935"/>
    <lineage>
        <taxon>Bacteria</taxon>
        <taxon>Bacillati</taxon>
        <taxon>Cyanobacteriota</taxon>
        <taxon>Cyanophyceae</taxon>
        <taxon>Leptolyngbyales</taxon>
        <taxon>Leptolyngbyaceae</taxon>
        <taxon>Stenomitos</taxon>
    </lineage>
</organism>
<protein>
    <submittedName>
        <fullName evidence="1">Uncharacterized protein</fullName>
    </submittedName>
</protein>
<keyword evidence="2" id="KW-1185">Reference proteome</keyword>
<name>A0ABV0KCF0_9CYAN</name>
<evidence type="ECO:0000313" key="2">
    <source>
        <dbReference type="Proteomes" id="UP001476950"/>
    </source>
</evidence>